<dbReference type="Gene3D" id="2.60.40.10">
    <property type="entry name" value="Immunoglobulins"/>
    <property type="match status" value="1"/>
</dbReference>
<name>A0A2H0RKT0_9BACT</name>
<dbReference type="AlphaFoldDB" id="A0A2H0RKT0"/>
<proteinExistence type="predicted"/>
<dbReference type="EMBL" id="PCYK01000003">
    <property type="protein sequence ID" value="PIR46395.1"/>
    <property type="molecule type" value="Genomic_DNA"/>
</dbReference>
<accession>A0A2H0RKT0</accession>
<evidence type="ECO:0000313" key="3">
    <source>
        <dbReference type="Proteomes" id="UP000230431"/>
    </source>
</evidence>
<gene>
    <name evidence="2" type="ORF">COV08_00485</name>
</gene>
<feature type="domain" description="IPT/TIG" evidence="1">
    <location>
        <begin position="5"/>
        <end position="81"/>
    </location>
</feature>
<evidence type="ECO:0000313" key="2">
    <source>
        <dbReference type="EMBL" id="PIR46395.1"/>
    </source>
</evidence>
<reference evidence="2 3" key="1">
    <citation type="submission" date="2017-09" db="EMBL/GenBank/DDBJ databases">
        <title>Depth-based differentiation of microbial function through sediment-hosted aquifers and enrichment of novel symbionts in the deep terrestrial subsurface.</title>
        <authorList>
            <person name="Probst A.J."/>
            <person name="Ladd B."/>
            <person name="Jarett J.K."/>
            <person name="Geller-Mcgrath D.E."/>
            <person name="Sieber C.M."/>
            <person name="Emerson J.B."/>
            <person name="Anantharaman K."/>
            <person name="Thomas B.C."/>
            <person name="Malmstrom R."/>
            <person name="Stieglmeier M."/>
            <person name="Klingl A."/>
            <person name="Woyke T."/>
            <person name="Ryan C.M."/>
            <person name="Banfield J.F."/>
        </authorList>
    </citation>
    <scope>NUCLEOTIDE SEQUENCE [LARGE SCALE GENOMIC DNA]</scope>
    <source>
        <strain evidence="2">CG10_big_fil_rev_8_21_14_0_10_49_38</strain>
    </source>
</reference>
<evidence type="ECO:0000259" key="1">
    <source>
        <dbReference type="Pfam" id="PF01833"/>
    </source>
</evidence>
<organism evidence="2 3">
    <name type="scientific">Candidatus Vogelbacteria bacterium CG10_big_fil_rev_8_21_14_0_10_49_38</name>
    <dbReference type="NCBI Taxonomy" id="1975043"/>
    <lineage>
        <taxon>Bacteria</taxon>
        <taxon>Candidatus Vogeliibacteriota</taxon>
    </lineage>
</organism>
<protein>
    <recommendedName>
        <fullName evidence="1">IPT/TIG domain-containing protein</fullName>
    </recommendedName>
</protein>
<comment type="caution">
    <text evidence="2">The sequence shown here is derived from an EMBL/GenBank/DDBJ whole genome shotgun (WGS) entry which is preliminary data.</text>
</comment>
<sequence length="84" mass="8830">MNYINSTPANVGATVWVYGTNFNENTYVTLDGTNIPIWPNNAPARGTGVLSFNIPSGVSSGTYTVQVGEKGSSFPLSNSVSLTI</sequence>
<dbReference type="InterPro" id="IPR002909">
    <property type="entry name" value="IPT_dom"/>
</dbReference>
<dbReference type="Proteomes" id="UP000230431">
    <property type="component" value="Unassembled WGS sequence"/>
</dbReference>
<dbReference type="Pfam" id="PF01833">
    <property type="entry name" value="TIG"/>
    <property type="match status" value="1"/>
</dbReference>
<dbReference type="InterPro" id="IPR013783">
    <property type="entry name" value="Ig-like_fold"/>
</dbReference>